<evidence type="ECO:0000256" key="1">
    <source>
        <dbReference type="SAM" id="MobiDB-lite"/>
    </source>
</evidence>
<evidence type="ECO:0000313" key="2">
    <source>
        <dbReference type="EMBL" id="CAH2297163.1"/>
    </source>
</evidence>
<feature type="region of interest" description="Disordered" evidence="1">
    <location>
        <begin position="323"/>
        <end position="346"/>
    </location>
</feature>
<name>A0AAD1WC53_PELCU</name>
<accession>A0AAD1WC53</accession>
<feature type="compositionally biased region" description="Basic and acidic residues" evidence="1">
    <location>
        <begin position="336"/>
        <end position="346"/>
    </location>
</feature>
<dbReference type="EMBL" id="OW240916">
    <property type="protein sequence ID" value="CAH2297163.1"/>
    <property type="molecule type" value="Genomic_DNA"/>
</dbReference>
<feature type="compositionally biased region" description="Polar residues" evidence="1">
    <location>
        <begin position="39"/>
        <end position="49"/>
    </location>
</feature>
<reference evidence="2" key="1">
    <citation type="submission" date="2022-03" db="EMBL/GenBank/DDBJ databases">
        <authorList>
            <person name="Alioto T."/>
            <person name="Alioto T."/>
            <person name="Gomez Garrido J."/>
        </authorList>
    </citation>
    <scope>NUCLEOTIDE SEQUENCE</scope>
</reference>
<gene>
    <name evidence="2" type="ORF">PECUL_23A022486</name>
</gene>
<evidence type="ECO:0000313" key="3">
    <source>
        <dbReference type="Proteomes" id="UP001295444"/>
    </source>
</evidence>
<sequence>MGQEACKSAWPKPAGGYQTITGRRYGRRHAYVSFRPSLESPNRTSSQQSRDCEGLELDDVQKENPLILEKNCDSSIFSFGSLSSNCPEETRRTDSKDGISVLTEVEQNGTPHFAASEQAKDCHSLSSGDDCMNSSKIHIMHAPVKRSQQSHQNGISFVNIDSFEPDSSEGEENIFLSEEFSLTKEKGKPPRTLNSMLSELEKECFSESRPDSSRSSHSYAKDSLSVVCPVSLSKYKNRSPDHAQWNVSMGEATGDTSIDICEIQQKKSKADIAAINTVAVYHELNPNNTQLDLGTEPVVRPKIRKQVSSSPCTKMNLLRVENEGKENSKQGNWDSQVRKDSISVDEKSRRDRVFDPIDFDGASDQIRTCSKDLEHSPLHDKSAEDDAFWDDFKFYGVTLTGSNKDEDR</sequence>
<feature type="region of interest" description="Disordered" evidence="1">
    <location>
        <begin position="34"/>
        <end position="53"/>
    </location>
</feature>
<dbReference type="AlphaFoldDB" id="A0AAD1WC53"/>
<feature type="non-terminal residue" evidence="2">
    <location>
        <position position="1"/>
    </location>
</feature>
<proteinExistence type="predicted"/>
<organism evidence="2 3">
    <name type="scientific">Pelobates cultripes</name>
    <name type="common">Western spadefoot toad</name>
    <dbReference type="NCBI Taxonomy" id="61616"/>
    <lineage>
        <taxon>Eukaryota</taxon>
        <taxon>Metazoa</taxon>
        <taxon>Chordata</taxon>
        <taxon>Craniata</taxon>
        <taxon>Vertebrata</taxon>
        <taxon>Euteleostomi</taxon>
        <taxon>Amphibia</taxon>
        <taxon>Batrachia</taxon>
        <taxon>Anura</taxon>
        <taxon>Pelobatoidea</taxon>
        <taxon>Pelobatidae</taxon>
        <taxon>Pelobates</taxon>
    </lineage>
</organism>
<protein>
    <submittedName>
        <fullName evidence="2">Uncharacterized protein</fullName>
    </submittedName>
</protein>
<feature type="region of interest" description="Disordered" evidence="1">
    <location>
        <begin position="1"/>
        <end position="21"/>
    </location>
</feature>
<dbReference type="Proteomes" id="UP001295444">
    <property type="component" value="Chromosome 05"/>
</dbReference>
<keyword evidence="3" id="KW-1185">Reference proteome</keyword>